<gene>
    <name evidence="2" type="ORF">INT47_011958</name>
</gene>
<keyword evidence="3" id="KW-1185">Reference proteome</keyword>
<dbReference type="InterPro" id="IPR012479">
    <property type="entry name" value="SAP30BP"/>
</dbReference>
<evidence type="ECO:0000313" key="3">
    <source>
        <dbReference type="Proteomes" id="UP000603453"/>
    </source>
</evidence>
<dbReference type="EMBL" id="JAEPRD010000042">
    <property type="protein sequence ID" value="KAG2204663.1"/>
    <property type="molecule type" value="Genomic_DNA"/>
</dbReference>
<evidence type="ECO:0000256" key="1">
    <source>
        <dbReference type="SAM" id="MobiDB-lite"/>
    </source>
</evidence>
<dbReference type="GO" id="GO:0005634">
    <property type="term" value="C:nucleus"/>
    <property type="evidence" value="ECO:0007669"/>
    <property type="project" value="TreeGrafter"/>
</dbReference>
<sequence>MGSLAGLVNYSDDEDSSSGDEQVYEILKKNVERKPPPKDITTYKAKEHTSALPNKLSAAIAAAIPSIVKAPTVNESMNEHHRRLMAALAPKPIEGVDNWGIPDEPAAPCDPDRAERIAHFLSLRASGHRLNNHLQHNKAFRNPRIYARLVDFVEVDEFGSNFDKNDFDPHGFSKELYIDGILETQKKQAEEKVAAQQNRTSLNFVPTQQPELSQQQNSAMAQAMATAAKVASRIAKPPIQAEKRKYLSDEDTRDTKRR</sequence>
<organism evidence="2 3">
    <name type="scientific">Mucor saturninus</name>
    <dbReference type="NCBI Taxonomy" id="64648"/>
    <lineage>
        <taxon>Eukaryota</taxon>
        <taxon>Fungi</taxon>
        <taxon>Fungi incertae sedis</taxon>
        <taxon>Mucoromycota</taxon>
        <taxon>Mucoromycotina</taxon>
        <taxon>Mucoromycetes</taxon>
        <taxon>Mucorales</taxon>
        <taxon>Mucorineae</taxon>
        <taxon>Mucoraceae</taxon>
        <taxon>Mucor</taxon>
    </lineage>
</organism>
<dbReference type="PANTHER" id="PTHR13464:SF0">
    <property type="entry name" value="SAP30-BINDING PROTEIN"/>
    <property type="match status" value="1"/>
</dbReference>
<accession>A0A8H7R5L8</accession>
<feature type="compositionally biased region" description="Basic and acidic residues" evidence="1">
    <location>
        <begin position="241"/>
        <end position="258"/>
    </location>
</feature>
<dbReference type="Pfam" id="PF07818">
    <property type="entry name" value="HCNGP"/>
    <property type="match status" value="1"/>
</dbReference>
<dbReference type="OrthoDB" id="1714508at2759"/>
<dbReference type="Proteomes" id="UP000603453">
    <property type="component" value="Unassembled WGS sequence"/>
</dbReference>
<dbReference type="AlphaFoldDB" id="A0A8H7R5L8"/>
<evidence type="ECO:0000313" key="2">
    <source>
        <dbReference type="EMBL" id="KAG2204663.1"/>
    </source>
</evidence>
<name>A0A8H7R5L8_9FUNG</name>
<proteinExistence type="predicted"/>
<feature type="region of interest" description="Disordered" evidence="1">
    <location>
        <begin position="1"/>
        <end position="21"/>
    </location>
</feature>
<comment type="caution">
    <text evidence="2">The sequence shown here is derived from an EMBL/GenBank/DDBJ whole genome shotgun (WGS) entry which is preliminary data.</text>
</comment>
<reference evidence="2" key="1">
    <citation type="submission" date="2020-12" db="EMBL/GenBank/DDBJ databases">
        <title>Metabolic potential, ecology and presence of endohyphal bacteria is reflected in genomic diversity of Mucoromycotina.</title>
        <authorList>
            <person name="Muszewska A."/>
            <person name="Okrasinska A."/>
            <person name="Steczkiewicz K."/>
            <person name="Drgas O."/>
            <person name="Orlowska M."/>
            <person name="Perlinska-Lenart U."/>
            <person name="Aleksandrzak-Piekarczyk T."/>
            <person name="Szatraj K."/>
            <person name="Zielenkiewicz U."/>
            <person name="Pilsyk S."/>
            <person name="Malc E."/>
            <person name="Mieczkowski P."/>
            <person name="Kruszewska J.S."/>
            <person name="Biernat P."/>
            <person name="Pawlowska J."/>
        </authorList>
    </citation>
    <scope>NUCLEOTIDE SEQUENCE</scope>
    <source>
        <strain evidence="2">WA0000017839</strain>
    </source>
</reference>
<feature type="region of interest" description="Disordered" evidence="1">
    <location>
        <begin position="230"/>
        <end position="258"/>
    </location>
</feature>
<dbReference type="GO" id="GO:0006355">
    <property type="term" value="P:regulation of DNA-templated transcription"/>
    <property type="evidence" value="ECO:0007669"/>
    <property type="project" value="InterPro"/>
</dbReference>
<protein>
    <recommendedName>
        <fullName evidence="4">SAP30-binding protein</fullName>
    </recommendedName>
</protein>
<dbReference type="PANTHER" id="PTHR13464">
    <property type="entry name" value="TRANSCRIPTIONAL REGULATOR PROTEIN HCNGP"/>
    <property type="match status" value="1"/>
</dbReference>
<evidence type="ECO:0008006" key="4">
    <source>
        <dbReference type="Google" id="ProtNLM"/>
    </source>
</evidence>